<dbReference type="Proteomes" id="UP000177486">
    <property type="component" value="Unassembled WGS sequence"/>
</dbReference>
<dbReference type="EMBL" id="MHMQ01000010">
    <property type="protein sequence ID" value="OGZ30976.1"/>
    <property type="molecule type" value="Genomic_DNA"/>
</dbReference>
<organism evidence="1 2">
    <name type="scientific">Candidatus Niyogibacteria bacterium RIFCSPLOWO2_01_FULL_45_48</name>
    <dbReference type="NCBI Taxonomy" id="1801724"/>
    <lineage>
        <taxon>Bacteria</taxon>
        <taxon>Candidatus Niyogiibacteriota</taxon>
    </lineage>
</organism>
<reference evidence="1 2" key="1">
    <citation type="journal article" date="2016" name="Nat. Commun.">
        <title>Thousands of microbial genomes shed light on interconnected biogeochemical processes in an aquifer system.</title>
        <authorList>
            <person name="Anantharaman K."/>
            <person name="Brown C.T."/>
            <person name="Hug L.A."/>
            <person name="Sharon I."/>
            <person name="Castelle C.J."/>
            <person name="Probst A.J."/>
            <person name="Thomas B.C."/>
            <person name="Singh A."/>
            <person name="Wilkins M.J."/>
            <person name="Karaoz U."/>
            <person name="Brodie E.L."/>
            <person name="Williams K.H."/>
            <person name="Hubbard S.S."/>
            <person name="Banfield J.F."/>
        </authorList>
    </citation>
    <scope>NUCLEOTIDE SEQUENCE [LARGE SCALE GENOMIC DNA]</scope>
</reference>
<gene>
    <name evidence="1" type="ORF">A2931_02600</name>
</gene>
<accession>A0A1G2EYT7</accession>
<evidence type="ECO:0000313" key="2">
    <source>
        <dbReference type="Proteomes" id="UP000177486"/>
    </source>
</evidence>
<dbReference type="AlphaFoldDB" id="A0A1G2EYT7"/>
<sequence>MAKKEVAAIVSGAGWIADFTVQLVANLKARGCTAEEIHSLVTTDAKPAIDKIADEVASFIGRIKNIFRVVVDCGQTLAQMIAAGKYNRVNSDITNANFPIIGSGKKNVAVELVHFNRYIESNEAIRELDRMGMRPATIEELLAFGAKYPEVQREFPILALGSVWRYRSSDRYIPCLYRVGSERYLDLGWIGSGWHGICRFAAVRK</sequence>
<comment type="caution">
    <text evidence="1">The sequence shown here is derived from an EMBL/GenBank/DDBJ whole genome shotgun (WGS) entry which is preliminary data.</text>
</comment>
<name>A0A1G2EYT7_9BACT</name>
<proteinExistence type="predicted"/>
<protein>
    <submittedName>
        <fullName evidence="1">Uncharacterized protein</fullName>
    </submittedName>
</protein>
<evidence type="ECO:0000313" key="1">
    <source>
        <dbReference type="EMBL" id="OGZ30976.1"/>
    </source>
</evidence>